<evidence type="ECO:0000313" key="1">
    <source>
        <dbReference type="EMBL" id="MDA2803890.1"/>
    </source>
</evidence>
<evidence type="ECO:0008006" key="3">
    <source>
        <dbReference type="Google" id="ProtNLM"/>
    </source>
</evidence>
<sequence length="118" mass="13840">MARRNRRTGEIAYHLNWAPAPAPVPLQPLVTVAGMRWRIEESFQGAKELAALDEHRGRTWTSWRRWATLAMLAYAFPAITRTTQDTGWGHRLRRSIWRRRPQATAKRLHYRRRLALAA</sequence>
<comment type="caution">
    <text evidence="1">The sequence shown here is derived from an EMBL/GenBank/DDBJ whole genome shotgun (WGS) entry which is preliminary data.</text>
</comment>
<organism evidence="1 2">
    <name type="scientific">Nocardiopsis suaedae</name>
    <dbReference type="NCBI Taxonomy" id="3018444"/>
    <lineage>
        <taxon>Bacteria</taxon>
        <taxon>Bacillati</taxon>
        <taxon>Actinomycetota</taxon>
        <taxon>Actinomycetes</taxon>
        <taxon>Streptosporangiales</taxon>
        <taxon>Nocardiopsidaceae</taxon>
        <taxon>Nocardiopsis</taxon>
    </lineage>
</organism>
<accession>A0ABT4TGP7</accession>
<reference evidence="1" key="1">
    <citation type="submission" date="2023-01" db="EMBL/GenBank/DDBJ databases">
        <title>Draft genome sequence of Nocardiopsis sp. LSu2-4 isolated from halophytes.</title>
        <authorList>
            <person name="Duangmal K."/>
            <person name="Chantavorakit T."/>
        </authorList>
    </citation>
    <scope>NUCLEOTIDE SEQUENCE</scope>
    <source>
        <strain evidence="1">LSu2-4</strain>
    </source>
</reference>
<dbReference type="InterPro" id="IPR012337">
    <property type="entry name" value="RNaseH-like_sf"/>
</dbReference>
<gene>
    <name evidence="1" type="ORF">O4U47_05155</name>
</gene>
<keyword evidence="2" id="KW-1185">Reference proteome</keyword>
<dbReference type="SUPFAM" id="SSF53098">
    <property type="entry name" value="Ribonuclease H-like"/>
    <property type="match status" value="1"/>
</dbReference>
<dbReference type="Proteomes" id="UP001165685">
    <property type="component" value="Unassembled WGS sequence"/>
</dbReference>
<dbReference type="RefSeq" id="WP_270676378.1">
    <property type="nucleotide sequence ID" value="NZ_JAQFWP010000006.1"/>
</dbReference>
<evidence type="ECO:0000313" key="2">
    <source>
        <dbReference type="Proteomes" id="UP001165685"/>
    </source>
</evidence>
<dbReference type="EMBL" id="JAQFWP010000006">
    <property type="protein sequence ID" value="MDA2803890.1"/>
    <property type="molecule type" value="Genomic_DNA"/>
</dbReference>
<protein>
    <recommendedName>
        <fullName evidence="3">Transposase IS4-like domain-containing protein</fullName>
    </recommendedName>
</protein>
<name>A0ABT4TGP7_9ACTN</name>
<proteinExistence type="predicted"/>